<dbReference type="SUPFAM" id="SSF56925">
    <property type="entry name" value="OMPA-like"/>
    <property type="match status" value="1"/>
</dbReference>
<reference evidence="2" key="1">
    <citation type="submission" date="2023-01" db="EMBL/GenBank/DDBJ databases">
        <title>Vibrio sp. CB1-14 genome sequencing.</title>
        <authorList>
            <person name="Otstavnykh N."/>
            <person name="Isaeva M."/>
            <person name="Meleshko D."/>
        </authorList>
    </citation>
    <scope>NUCLEOTIDE SEQUENCE</scope>
    <source>
        <strain evidence="2">CB1-14</strain>
    </source>
</reference>
<feature type="signal peptide" evidence="1">
    <location>
        <begin position="1"/>
        <end position="24"/>
    </location>
</feature>
<evidence type="ECO:0008006" key="3">
    <source>
        <dbReference type="Google" id="ProtNLM"/>
    </source>
</evidence>
<dbReference type="EMBL" id="CP115921">
    <property type="protein sequence ID" value="XCD18044.1"/>
    <property type="molecule type" value="Genomic_DNA"/>
</dbReference>
<dbReference type="KEGG" id="vck:PG915_22465"/>
<gene>
    <name evidence="2" type="ORF">PG915_22465</name>
</gene>
<evidence type="ECO:0000256" key="1">
    <source>
        <dbReference type="SAM" id="SignalP"/>
    </source>
</evidence>
<keyword evidence="1" id="KW-0732">Signal</keyword>
<proteinExistence type="predicted"/>
<organism evidence="2">
    <name type="scientific">Vibrio chaetopteri</name>
    <dbReference type="NCBI Taxonomy" id="3016528"/>
    <lineage>
        <taxon>Bacteria</taxon>
        <taxon>Pseudomonadati</taxon>
        <taxon>Pseudomonadota</taxon>
        <taxon>Gammaproteobacteria</taxon>
        <taxon>Vibrionales</taxon>
        <taxon>Vibrionaceae</taxon>
        <taxon>Vibrio</taxon>
    </lineage>
</organism>
<accession>A0AAU8BNR7</accession>
<sequence length="220" mass="24342">MKKQSIKVTLCFATALGYHSVAHAQLALNPTHIAVGIQQRHFTQNSLNPYFNNNYTHDESEHMMGMYAGFNINVQERFLIEAEGDFVTKVSKGVGMWKLGAGFIPFSSGSVSIPITAGVINYDSSTDKEDSIYGKSESAAYIKTGISAIVAPRWMMDLTVQYEALDSSKTSIAIENTFDAGFYLFDIPIFGDLHPTVGLSWADRNSREINIRVGAKYTFN</sequence>
<dbReference type="InterPro" id="IPR011250">
    <property type="entry name" value="OMP/PagP_B-barrel"/>
</dbReference>
<protein>
    <recommendedName>
        <fullName evidence="3">Outer membrane protein beta-barrel domain-containing protein</fullName>
    </recommendedName>
</protein>
<dbReference type="RefSeq" id="WP_353499200.1">
    <property type="nucleotide sequence ID" value="NZ_CP115921.1"/>
</dbReference>
<dbReference type="AlphaFoldDB" id="A0AAU8BNR7"/>
<evidence type="ECO:0000313" key="2">
    <source>
        <dbReference type="EMBL" id="XCD18044.1"/>
    </source>
</evidence>
<feature type="chain" id="PRO_5043840444" description="Outer membrane protein beta-barrel domain-containing protein" evidence="1">
    <location>
        <begin position="25"/>
        <end position="220"/>
    </location>
</feature>
<name>A0AAU8BNR7_9VIBR</name>